<dbReference type="PATRIC" id="fig|449659.4.peg.788"/>
<dbReference type="GO" id="GO:0046872">
    <property type="term" value="F:metal ion binding"/>
    <property type="evidence" value="ECO:0007669"/>
    <property type="project" value="InterPro"/>
</dbReference>
<feature type="domain" description="Peptidase M16 C-terminal" evidence="1">
    <location>
        <begin position="175"/>
        <end position="349"/>
    </location>
</feature>
<dbReference type="Pfam" id="PF05193">
    <property type="entry name" value="Peptidase_M16_C"/>
    <property type="match status" value="1"/>
</dbReference>
<organism evidence="2 3">
    <name type="scientific">Ligilactobacillus pobuzihii</name>
    <dbReference type="NCBI Taxonomy" id="449659"/>
    <lineage>
        <taxon>Bacteria</taxon>
        <taxon>Bacillati</taxon>
        <taxon>Bacillota</taxon>
        <taxon>Bacilli</taxon>
        <taxon>Lactobacillales</taxon>
        <taxon>Lactobacillaceae</taxon>
        <taxon>Ligilactobacillus</taxon>
    </lineage>
</organism>
<reference evidence="2 3" key="1">
    <citation type="journal article" date="2015" name="Genome Announc.">
        <title>Expanding the biotechnology potential of lactobacilli through comparative genomics of 213 strains and associated genera.</title>
        <authorList>
            <person name="Sun Z."/>
            <person name="Harris H.M."/>
            <person name="McCann A."/>
            <person name="Guo C."/>
            <person name="Argimon S."/>
            <person name="Zhang W."/>
            <person name="Yang X."/>
            <person name="Jeffery I.B."/>
            <person name="Cooney J.C."/>
            <person name="Kagawa T.F."/>
            <person name="Liu W."/>
            <person name="Song Y."/>
            <person name="Salvetti E."/>
            <person name="Wrobel A."/>
            <person name="Rasinkangas P."/>
            <person name="Parkhill J."/>
            <person name="Rea M.C."/>
            <person name="O'Sullivan O."/>
            <person name="Ritari J."/>
            <person name="Douillard F.P."/>
            <person name="Paul Ross R."/>
            <person name="Yang R."/>
            <person name="Briner A.E."/>
            <person name="Felis G.E."/>
            <person name="de Vos W.M."/>
            <person name="Barrangou R."/>
            <person name="Klaenhammer T.R."/>
            <person name="Caufield P.W."/>
            <person name="Cui Y."/>
            <person name="Zhang H."/>
            <person name="O'Toole P.W."/>
        </authorList>
    </citation>
    <scope>NUCLEOTIDE SEQUENCE [LARGE SCALE GENOMIC DNA]</scope>
    <source>
        <strain evidence="2 3">NBRC 103219</strain>
    </source>
</reference>
<dbReference type="Proteomes" id="UP000051886">
    <property type="component" value="Unassembled WGS sequence"/>
</dbReference>
<evidence type="ECO:0000259" key="1">
    <source>
        <dbReference type="Pfam" id="PF05193"/>
    </source>
</evidence>
<dbReference type="PANTHER" id="PTHR11851">
    <property type="entry name" value="METALLOPROTEASE"/>
    <property type="match status" value="1"/>
</dbReference>
<dbReference type="InterPro" id="IPR007863">
    <property type="entry name" value="Peptidase_M16_C"/>
</dbReference>
<evidence type="ECO:0000313" key="2">
    <source>
        <dbReference type="EMBL" id="KRN96288.1"/>
    </source>
</evidence>
<dbReference type="EMBL" id="JQCN01000067">
    <property type="protein sequence ID" value="KRN96288.1"/>
    <property type="molecule type" value="Genomic_DNA"/>
</dbReference>
<dbReference type="InterPro" id="IPR050361">
    <property type="entry name" value="MPP/UQCRC_Complex"/>
</dbReference>
<evidence type="ECO:0000313" key="3">
    <source>
        <dbReference type="Proteomes" id="UP000051886"/>
    </source>
</evidence>
<dbReference type="STRING" id="449659.IV66_GL000782"/>
<dbReference type="RefSeq" id="WP_040532685.1">
    <property type="nucleotide sequence ID" value="NZ_BJYB01000014.1"/>
</dbReference>
<sequence>MDGVNLTLKPTKKYKTNQILISFTTNIKNQKEITARTLLADLLETTSLHLPTQRDVALKLSELYGASFGTSVSRYGNVYGVNFIINVVNDEYLAETTEILEDTFAFLNEVIFSPQIKDGEFVADIFQIQKQNLQAFLASLDDNKQGKALTRMNALYFRDHLQQIPTVGQLEDLSSITANQMAQYYHKMITEDQINIVVSGDVTKQQVKSALKIMPLVARSHKQLDLVYSQPDSTVVKYSDERENVSQSKLNLAYNLPVDHDSQDRFAAMVFNELFGGSALSLLFQNVREKNSLAYYAESDYDIFRQELWVQTGIQSENKEKVIDVVGQQLSQLRQGKIKQEQLDKIKASMINSYIARSDSQSVDLSKALATSLTGVLTTPKQWIANITAVQVKDIARIANLAHLQAVYFLDGRQD</sequence>
<dbReference type="SUPFAM" id="SSF63411">
    <property type="entry name" value="LuxS/MPP-like metallohydrolase"/>
    <property type="match status" value="2"/>
</dbReference>
<gene>
    <name evidence="2" type="ORF">IV66_GL000782</name>
</gene>
<dbReference type="NCBIfam" id="NF047422">
    <property type="entry name" value="YfmF_fam"/>
    <property type="match status" value="1"/>
</dbReference>
<dbReference type="Gene3D" id="3.30.830.10">
    <property type="entry name" value="Metalloenzyme, LuxS/M16 peptidase-like"/>
    <property type="match status" value="2"/>
</dbReference>
<dbReference type="PANTHER" id="PTHR11851:SF186">
    <property type="entry name" value="INACTIVE METALLOPROTEASE YMFF-RELATED"/>
    <property type="match status" value="1"/>
</dbReference>
<name>A0A0R2L4H0_9LACO</name>
<keyword evidence="3" id="KW-1185">Reference proteome</keyword>
<dbReference type="InterPro" id="IPR011249">
    <property type="entry name" value="Metalloenz_LuxS/M16"/>
</dbReference>
<protein>
    <submittedName>
        <fullName evidence="2">Peptidase</fullName>
    </submittedName>
</protein>
<comment type="caution">
    <text evidence="2">The sequence shown here is derived from an EMBL/GenBank/DDBJ whole genome shotgun (WGS) entry which is preliminary data.</text>
</comment>
<proteinExistence type="predicted"/>
<dbReference type="OrthoDB" id="9762085at2"/>
<accession>A0A0R2L4H0</accession>
<dbReference type="AlphaFoldDB" id="A0A0R2L4H0"/>